<evidence type="ECO:0000256" key="4">
    <source>
        <dbReference type="ARBA" id="ARBA00022490"/>
    </source>
</evidence>
<dbReference type="GO" id="GO:0035735">
    <property type="term" value="P:intraciliary transport involved in cilium assembly"/>
    <property type="evidence" value="ECO:0007669"/>
    <property type="project" value="TreeGrafter"/>
</dbReference>
<dbReference type="GO" id="GO:0036064">
    <property type="term" value="C:ciliary basal body"/>
    <property type="evidence" value="ECO:0007669"/>
    <property type="project" value="TreeGrafter"/>
</dbReference>
<dbReference type="VEuPathDB" id="VectorBase:BGLB024601"/>
<comment type="similarity">
    <text evidence="3">Belongs to the ADIP family.</text>
</comment>
<dbReference type="EnsemblMetazoa" id="BGLB024601-RA">
    <property type="protein sequence ID" value="BGLB024601-PA"/>
    <property type="gene ID" value="BGLB024601"/>
</dbReference>
<dbReference type="GO" id="GO:0007155">
    <property type="term" value="P:cell adhesion"/>
    <property type="evidence" value="ECO:0007669"/>
    <property type="project" value="UniProtKB-KW"/>
</dbReference>
<evidence type="ECO:0000256" key="2">
    <source>
        <dbReference type="ARBA" id="ARBA00004300"/>
    </source>
</evidence>
<evidence type="ECO:0000256" key="6">
    <source>
        <dbReference type="ARBA" id="ARBA00022949"/>
    </source>
</evidence>
<proteinExistence type="inferred from homology"/>
<dbReference type="PANTHER" id="PTHR46507:SF4">
    <property type="entry name" value="SSX FAMILY MEMBER 2 INTERACTING PROTEIN"/>
    <property type="match status" value="1"/>
</dbReference>
<protein>
    <submittedName>
        <fullName evidence="11">Uncharacterized protein</fullName>
    </submittedName>
</protein>
<feature type="region of interest" description="Disordered" evidence="10">
    <location>
        <begin position="284"/>
        <end position="306"/>
    </location>
</feature>
<keyword evidence="4" id="KW-0963">Cytoplasm</keyword>
<dbReference type="InterPro" id="IPR021622">
    <property type="entry name" value="Afadin/alpha-actinin-bd"/>
</dbReference>
<dbReference type="Proteomes" id="UP000076420">
    <property type="component" value="Unassembled WGS sequence"/>
</dbReference>
<accession>A0A2C9KX87</accession>
<evidence type="ECO:0000256" key="7">
    <source>
        <dbReference type="ARBA" id="ARBA00023054"/>
    </source>
</evidence>
<feature type="coiled-coil region" evidence="9">
    <location>
        <begin position="103"/>
        <end position="165"/>
    </location>
</feature>
<evidence type="ECO:0000256" key="10">
    <source>
        <dbReference type="SAM" id="MobiDB-lite"/>
    </source>
</evidence>
<dbReference type="InterPro" id="IPR052300">
    <property type="entry name" value="Adhesion_Centrosome_assoc"/>
</dbReference>
<evidence type="ECO:0000313" key="11">
    <source>
        <dbReference type="EnsemblMetazoa" id="BGLB024601-PA"/>
    </source>
</evidence>
<organism evidence="11 12">
    <name type="scientific">Biomphalaria glabrata</name>
    <name type="common">Bloodfluke planorb</name>
    <name type="synonym">Freshwater snail</name>
    <dbReference type="NCBI Taxonomy" id="6526"/>
    <lineage>
        <taxon>Eukaryota</taxon>
        <taxon>Metazoa</taxon>
        <taxon>Spiralia</taxon>
        <taxon>Lophotrochozoa</taxon>
        <taxon>Mollusca</taxon>
        <taxon>Gastropoda</taxon>
        <taxon>Heterobranchia</taxon>
        <taxon>Euthyneura</taxon>
        <taxon>Panpulmonata</taxon>
        <taxon>Hygrophila</taxon>
        <taxon>Lymnaeoidea</taxon>
        <taxon>Planorbidae</taxon>
        <taxon>Biomphalaria</taxon>
    </lineage>
</organism>
<feature type="region of interest" description="Disordered" evidence="10">
    <location>
        <begin position="342"/>
        <end position="376"/>
    </location>
</feature>
<feature type="compositionally biased region" description="Polar residues" evidence="10">
    <location>
        <begin position="494"/>
        <end position="503"/>
    </location>
</feature>
<feature type="compositionally biased region" description="Basic and acidic residues" evidence="10">
    <location>
        <begin position="359"/>
        <end position="376"/>
    </location>
</feature>
<keyword evidence="7 9" id="KW-0175">Coiled coil</keyword>
<evidence type="ECO:0000256" key="1">
    <source>
        <dbReference type="ARBA" id="ARBA00004282"/>
    </source>
</evidence>
<feature type="coiled-coil region" evidence="9">
    <location>
        <begin position="420"/>
        <end position="469"/>
    </location>
</feature>
<dbReference type="GO" id="GO:0070161">
    <property type="term" value="C:anchoring junction"/>
    <property type="evidence" value="ECO:0007669"/>
    <property type="project" value="UniProtKB-SubCell"/>
</dbReference>
<dbReference type="OrthoDB" id="312015at2759"/>
<evidence type="ECO:0000256" key="9">
    <source>
        <dbReference type="SAM" id="Coils"/>
    </source>
</evidence>
<keyword evidence="8" id="KW-0206">Cytoskeleton</keyword>
<feature type="compositionally biased region" description="Polar residues" evidence="10">
    <location>
        <begin position="342"/>
        <end position="358"/>
    </location>
</feature>
<evidence type="ECO:0000256" key="5">
    <source>
        <dbReference type="ARBA" id="ARBA00022889"/>
    </source>
</evidence>
<dbReference type="STRING" id="6526.A0A2C9KX87"/>
<dbReference type="KEGG" id="bgt:106072423"/>
<dbReference type="VEuPathDB" id="VectorBase:BGLAX_032710"/>
<gene>
    <name evidence="11" type="primary">106072423</name>
</gene>
<evidence type="ECO:0000256" key="8">
    <source>
        <dbReference type="ARBA" id="ARBA00023212"/>
    </source>
</evidence>
<reference evidence="11" key="1">
    <citation type="submission" date="2020-05" db="UniProtKB">
        <authorList>
            <consortium name="EnsemblMetazoa"/>
        </authorList>
    </citation>
    <scope>IDENTIFICATION</scope>
    <source>
        <strain evidence="11">BB02</strain>
    </source>
</reference>
<evidence type="ECO:0000256" key="3">
    <source>
        <dbReference type="ARBA" id="ARBA00009291"/>
    </source>
</evidence>
<evidence type="ECO:0000313" key="12">
    <source>
        <dbReference type="Proteomes" id="UP000076420"/>
    </source>
</evidence>
<feature type="region of interest" description="Disordered" evidence="10">
    <location>
        <begin position="475"/>
        <end position="503"/>
    </location>
</feature>
<name>A0A2C9KX87_BIOGL</name>
<comment type="subcellular location">
    <subcellularLocation>
        <location evidence="1">Cell junction</location>
    </subcellularLocation>
    <subcellularLocation>
        <location evidence="2">Cytoplasm</location>
        <location evidence="2">Cytoskeleton</location>
        <location evidence="2">Microtubule organizing center</location>
        <location evidence="2">Centrosome</location>
    </subcellularLocation>
</comment>
<keyword evidence="5" id="KW-0130">Cell adhesion</keyword>
<dbReference type="GO" id="GO:0034451">
    <property type="term" value="C:centriolar satellite"/>
    <property type="evidence" value="ECO:0007669"/>
    <property type="project" value="TreeGrafter"/>
</dbReference>
<dbReference type="PANTHER" id="PTHR46507">
    <property type="entry name" value="AFADIN- AND ALPHA-ACTININ-BINDING PROTEIN"/>
    <property type="match status" value="1"/>
</dbReference>
<sequence length="529" mass="61382">MSGLNIFNPKSNMNLSLNSMDSRIESHFNSDFVDDELFLVREHTHFCTKENVLNSVAYINQEFQLLGIPCLHLKGAKLNVDVVFFMNRLYDLLTLYHKTKAVKEDLENRNHRLLCDIERQRTANLRLTKNQGESDKDLDEEKEKLRQITQKYKQLCVKLKSEKEEVKRLTAVVQSKDVQYKHEQKKREREVFKLKERLHQLLSDKVPERKVGMDLQNVIGRDEGKRSTWKSSSGKQEEEMYQLIIANYEEKHKELMLENGDLRDCLLSLQKELIRLLKQTGDMSSTSALEPVNQTDAETESGTSSQLVTEFDEGYFQMPYDIIRQEIERNFKETCNQIAENVSRSQPFKTSPSQQNSDLTERRESTQHGDKGEMEKLKVQIKKYKAIIKEQEALLQQSLNSQSQSVENTIHLESQLVHMKESLLEQKKTFSQEKVSFEKERNAFKEAVIRFAQERRQMQEEKTNLLKNQLLNMSQSKENHKSSGHSPRLLPSTPVFSSKSPAQSPEDLAAEVYKFIGLSHSSDTIGSSP</sequence>
<keyword evidence="6" id="KW-0965">Cell junction</keyword>
<dbReference type="AlphaFoldDB" id="A0A2C9KX87"/>
<dbReference type="Pfam" id="PF11559">
    <property type="entry name" value="ADIP"/>
    <property type="match status" value="1"/>
</dbReference>